<dbReference type="GO" id="GO:0009308">
    <property type="term" value="P:amine metabolic process"/>
    <property type="evidence" value="ECO:0007669"/>
    <property type="project" value="InterPro"/>
</dbReference>
<sequence>MVKGSEYDNIRQVPKQENLYGTLLSENVIGVIHDHYVTFYLDMT</sequence>
<dbReference type="Proteomes" id="UP001054252">
    <property type="component" value="Unassembled WGS sequence"/>
</dbReference>
<evidence type="ECO:0000313" key="1">
    <source>
        <dbReference type="EMBL" id="GKV04728.1"/>
    </source>
</evidence>
<accession>A0AAV5IZS9</accession>
<keyword evidence="2" id="KW-1185">Reference proteome</keyword>
<reference evidence="1 2" key="1">
    <citation type="journal article" date="2021" name="Commun. Biol.">
        <title>The genome of Shorea leprosula (Dipterocarpaceae) highlights the ecological relevance of drought in aseasonal tropical rainforests.</title>
        <authorList>
            <person name="Ng K.K.S."/>
            <person name="Kobayashi M.J."/>
            <person name="Fawcett J.A."/>
            <person name="Hatakeyama M."/>
            <person name="Paape T."/>
            <person name="Ng C.H."/>
            <person name="Ang C.C."/>
            <person name="Tnah L.H."/>
            <person name="Lee C.T."/>
            <person name="Nishiyama T."/>
            <person name="Sese J."/>
            <person name="O'Brien M.J."/>
            <person name="Copetti D."/>
            <person name="Mohd Noor M.I."/>
            <person name="Ong R.C."/>
            <person name="Putra M."/>
            <person name="Sireger I.Z."/>
            <person name="Indrioko S."/>
            <person name="Kosugi Y."/>
            <person name="Izuno A."/>
            <person name="Isagi Y."/>
            <person name="Lee S.L."/>
            <person name="Shimizu K.K."/>
        </authorList>
    </citation>
    <scope>NUCLEOTIDE SEQUENCE [LARGE SCALE GENOMIC DNA]</scope>
    <source>
        <strain evidence="1">214</strain>
    </source>
</reference>
<comment type="caution">
    <text evidence="1">The sequence shown here is derived from an EMBL/GenBank/DDBJ whole genome shotgun (WGS) entry which is preliminary data.</text>
</comment>
<evidence type="ECO:0008006" key="3">
    <source>
        <dbReference type="Google" id="ProtNLM"/>
    </source>
</evidence>
<name>A0AAV5IZS9_9ROSI</name>
<evidence type="ECO:0000313" key="2">
    <source>
        <dbReference type="Proteomes" id="UP001054252"/>
    </source>
</evidence>
<gene>
    <name evidence="1" type="ORF">SLEP1_g16841</name>
</gene>
<protein>
    <recommendedName>
        <fullName evidence="3">Amine oxidase</fullName>
    </recommendedName>
</protein>
<dbReference type="EMBL" id="BPVZ01000022">
    <property type="protein sequence ID" value="GKV04728.1"/>
    <property type="molecule type" value="Genomic_DNA"/>
</dbReference>
<dbReference type="AlphaFoldDB" id="A0AAV5IZS9"/>
<dbReference type="GO" id="GO:0048038">
    <property type="term" value="F:quinone binding"/>
    <property type="evidence" value="ECO:0007669"/>
    <property type="project" value="InterPro"/>
</dbReference>
<proteinExistence type="predicted"/>
<dbReference type="InterPro" id="IPR036460">
    <property type="entry name" value="Cu_amine_oxidase_C_sf"/>
</dbReference>
<organism evidence="1 2">
    <name type="scientific">Rubroshorea leprosula</name>
    <dbReference type="NCBI Taxonomy" id="152421"/>
    <lineage>
        <taxon>Eukaryota</taxon>
        <taxon>Viridiplantae</taxon>
        <taxon>Streptophyta</taxon>
        <taxon>Embryophyta</taxon>
        <taxon>Tracheophyta</taxon>
        <taxon>Spermatophyta</taxon>
        <taxon>Magnoliopsida</taxon>
        <taxon>eudicotyledons</taxon>
        <taxon>Gunneridae</taxon>
        <taxon>Pentapetalae</taxon>
        <taxon>rosids</taxon>
        <taxon>malvids</taxon>
        <taxon>Malvales</taxon>
        <taxon>Dipterocarpaceae</taxon>
        <taxon>Rubroshorea</taxon>
    </lineage>
</organism>
<dbReference type="Gene3D" id="2.70.98.20">
    <property type="entry name" value="Copper amine oxidase, catalytic domain"/>
    <property type="match status" value="1"/>
</dbReference>
<dbReference type="GO" id="GO:0008131">
    <property type="term" value="F:primary methylamine oxidase activity"/>
    <property type="evidence" value="ECO:0007669"/>
    <property type="project" value="InterPro"/>
</dbReference>
<dbReference type="SUPFAM" id="SSF49998">
    <property type="entry name" value="Amine oxidase catalytic domain"/>
    <property type="match status" value="1"/>
</dbReference>
<dbReference type="GO" id="GO:0005507">
    <property type="term" value="F:copper ion binding"/>
    <property type="evidence" value="ECO:0007669"/>
    <property type="project" value="InterPro"/>
</dbReference>